<feature type="compositionally biased region" description="Gly residues" evidence="5">
    <location>
        <begin position="432"/>
        <end position="445"/>
    </location>
</feature>
<evidence type="ECO:0000313" key="9">
    <source>
        <dbReference type="EMBL" id="TPX15104.1"/>
    </source>
</evidence>
<keyword evidence="2 6" id="KW-0812">Transmembrane</keyword>
<evidence type="ECO:0008006" key="11">
    <source>
        <dbReference type="Google" id="ProtNLM"/>
    </source>
</evidence>
<dbReference type="GO" id="GO:0007189">
    <property type="term" value="P:adenylate cyclase-activating G protein-coupled receptor signaling pathway"/>
    <property type="evidence" value="ECO:0007669"/>
    <property type="project" value="TreeGrafter"/>
</dbReference>
<evidence type="ECO:0000256" key="4">
    <source>
        <dbReference type="ARBA" id="ARBA00023136"/>
    </source>
</evidence>
<evidence type="ECO:0000256" key="3">
    <source>
        <dbReference type="ARBA" id="ARBA00022989"/>
    </source>
</evidence>
<feature type="transmembrane region" description="Helical" evidence="6">
    <location>
        <begin position="122"/>
        <end position="142"/>
    </location>
</feature>
<dbReference type="GeneID" id="41972109"/>
<dbReference type="RefSeq" id="XP_030996815.1">
    <property type="nucleotide sequence ID" value="XM_031139097.1"/>
</dbReference>
<feature type="region of interest" description="Disordered" evidence="5">
    <location>
        <begin position="432"/>
        <end position="474"/>
    </location>
</feature>
<feature type="transmembrane region" description="Helical" evidence="6">
    <location>
        <begin position="16"/>
        <end position="37"/>
    </location>
</feature>
<evidence type="ECO:0000259" key="8">
    <source>
        <dbReference type="PROSITE" id="PS50262"/>
    </source>
</evidence>
<reference evidence="9 10" key="1">
    <citation type="submission" date="2019-06" db="EMBL/GenBank/DDBJ databases">
        <title>Draft genome sequence of the filamentous fungus Phialemoniopsis curvata isolated from diesel fuel.</title>
        <authorList>
            <person name="Varaljay V.A."/>
            <person name="Lyon W.J."/>
            <person name="Crouch A.L."/>
            <person name="Drake C.E."/>
            <person name="Hollomon J.M."/>
            <person name="Nadeau L.J."/>
            <person name="Nunn H.S."/>
            <person name="Stevenson B.S."/>
            <person name="Bojanowski C.L."/>
            <person name="Crookes-Goodson W.J."/>
        </authorList>
    </citation>
    <scope>NUCLEOTIDE SEQUENCE [LARGE SCALE GENOMIC DNA]</scope>
    <source>
        <strain evidence="9 10">D216</strain>
    </source>
</reference>
<dbReference type="Pfam" id="PF05462">
    <property type="entry name" value="Dicty_CAR"/>
    <property type="match status" value="1"/>
</dbReference>
<organism evidence="9 10">
    <name type="scientific">Thyridium curvatum</name>
    <dbReference type="NCBI Taxonomy" id="1093900"/>
    <lineage>
        <taxon>Eukaryota</taxon>
        <taxon>Fungi</taxon>
        <taxon>Dikarya</taxon>
        <taxon>Ascomycota</taxon>
        <taxon>Pezizomycotina</taxon>
        <taxon>Sordariomycetes</taxon>
        <taxon>Sordariomycetidae</taxon>
        <taxon>Thyridiales</taxon>
        <taxon>Thyridiaceae</taxon>
        <taxon>Thyridium</taxon>
    </lineage>
</organism>
<dbReference type="Gene3D" id="1.20.1070.10">
    <property type="entry name" value="Rhodopsin 7-helix transmembrane proteins"/>
    <property type="match status" value="1"/>
</dbReference>
<sequence>MNASDLTERQLNGFSVIERVCSVLSLLGCLLVIITFSTSKSFHKPINRLVFYASFGNMMTNVATLMARTYLGDTNSAGCQFQAFLIQMFMPADAFWTLAMAVNVYLTFYYKFDSRKLRRMEIPYLLCCYGIPFIVAITYIFINDSSPGGRGRMYGNATLWCWISPGWDIWRIATFYGPVWVVILITFFIYIRAGSEIYKKHKQLHDFSSYSHHDPEPMPPMDDPFSANKTTEISVTTETANQQGIDLAPLGRRGQAQGATDEPAQPNPAYSVTISSDKRNKRQSYNDVILPIQSNVVIEAPPAPKNPTNRLRRRAAYEANNATWSYTKCAILFFTAMLVTWIPSSANRVYSVVHVNEISLPLEYMSAFVLPLQGFWNAIIYVVTSWKACKMFFTDVVYASRRPRMQDIVGFSPSDEFSKMSSSVRGAAGGVVGGAAGVGGGGRSGGRSEKKDYETESMTELANSSTRPNSHERS</sequence>
<dbReference type="STRING" id="1093900.A0A507B911"/>
<feature type="domain" description="G-protein coupled receptors family 1 profile" evidence="8">
    <location>
        <begin position="28"/>
        <end position="381"/>
    </location>
</feature>
<comment type="caution">
    <text evidence="9">The sequence shown here is derived from an EMBL/GenBank/DDBJ whole genome shotgun (WGS) entry which is preliminary data.</text>
</comment>
<feature type="domain" description="G-protein coupled receptors family 2 profile 2" evidence="7">
    <location>
        <begin position="14"/>
        <end position="191"/>
    </location>
</feature>
<dbReference type="CDD" id="cd13952">
    <property type="entry name" value="7tm_classB"/>
    <property type="match status" value="1"/>
</dbReference>
<dbReference type="PROSITE" id="PS50261">
    <property type="entry name" value="G_PROTEIN_RECEP_F2_4"/>
    <property type="match status" value="1"/>
</dbReference>
<dbReference type="PROSITE" id="PS50262">
    <property type="entry name" value="G_PROTEIN_RECEP_F1_2"/>
    <property type="match status" value="1"/>
</dbReference>
<dbReference type="OrthoDB" id="18453at2759"/>
<protein>
    <recommendedName>
        <fullName evidence="11">G-protein coupled receptor</fullName>
    </recommendedName>
</protein>
<accession>A0A507B911</accession>
<proteinExistence type="predicted"/>
<feature type="transmembrane region" description="Helical" evidence="6">
    <location>
        <begin position="322"/>
        <end position="344"/>
    </location>
</feature>
<dbReference type="InterPro" id="IPR017981">
    <property type="entry name" value="GPCR_2-like_7TM"/>
</dbReference>
<feature type="transmembrane region" description="Helical" evidence="6">
    <location>
        <begin position="83"/>
        <end position="110"/>
    </location>
</feature>
<dbReference type="GO" id="GO:0004930">
    <property type="term" value="F:G protein-coupled receptor activity"/>
    <property type="evidence" value="ECO:0007669"/>
    <property type="project" value="TreeGrafter"/>
</dbReference>
<dbReference type="InterPro" id="IPR017452">
    <property type="entry name" value="GPCR_Rhodpsn_7TM"/>
</dbReference>
<keyword evidence="4 6" id="KW-0472">Membrane</keyword>
<feature type="transmembrane region" description="Helical" evidence="6">
    <location>
        <begin position="49"/>
        <end position="71"/>
    </location>
</feature>
<dbReference type="SUPFAM" id="SSF81321">
    <property type="entry name" value="Family A G protein-coupled receptor-like"/>
    <property type="match status" value="1"/>
</dbReference>
<dbReference type="GO" id="GO:0007166">
    <property type="term" value="P:cell surface receptor signaling pathway"/>
    <property type="evidence" value="ECO:0007669"/>
    <property type="project" value="InterPro"/>
</dbReference>
<gene>
    <name evidence="9" type="ORF">E0L32_004662</name>
</gene>
<dbReference type="InParanoid" id="A0A507B911"/>
<evidence type="ECO:0000256" key="1">
    <source>
        <dbReference type="ARBA" id="ARBA00004141"/>
    </source>
</evidence>
<dbReference type="PANTHER" id="PTHR23112">
    <property type="entry name" value="G PROTEIN-COUPLED RECEPTOR 157-RELATED"/>
    <property type="match status" value="1"/>
</dbReference>
<feature type="region of interest" description="Disordered" evidence="5">
    <location>
        <begin position="237"/>
        <end position="279"/>
    </location>
</feature>
<keyword evidence="3 6" id="KW-1133">Transmembrane helix</keyword>
<name>A0A507B911_9PEZI</name>
<feature type="transmembrane region" description="Helical" evidence="6">
    <location>
        <begin position="364"/>
        <end position="383"/>
    </location>
</feature>
<dbReference type="EMBL" id="SKBQ01000023">
    <property type="protein sequence ID" value="TPX15104.1"/>
    <property type="molecule type" value="Genomic_DNA"/>
</dbReference>
<dbReference type="AlphaFoldDB" id="A0A507B911"/>
<comment type="subcellular location">
    <subcellularLocation>
        <location evidence="1">Membrane</location>
        <topology evidence="1">Multi-pass membrane protein</topology>
    </subcellularLocation>
</comment>
<dbReference type="Proteomes" id="UP000319257">
    <property type="component" value="Unassembled WGS sequence"/>
</dbReference>
<feature type="transmembrane region" description="Helical" evidence="6">
    <location>
        <begin position="169"/>
        <end position="191"/>
    </location>
</feature>
<dbReference type="PANTHER" id="PTHR23112:SF22">
    <property type="entry name" value="G-PROTEIN COUPLED RECEPTOR"/>
    <property type="match status" value="1"/>
</dbReference>
<dbReference type="GO" id="GO:0005886">
    <property type="term" value="C:plasma membrane"/>
    <property type="evidence" value="ECO:0007669"/>
    <property type="project" value="TreeGrafter"/>
</dbReference>
<evidence type="ECO:0000313" key="10">
    <source>
        <dbReference type="Proteomes" id="UP000319257"/>
    </source>
</evidence>
<keyword evidence="10" id="KW-1185">Reference proteome</keyword>
<evidence type="ECO:0000256" key="5">
    <source>
        <dbReference type="SAM" id="MobiDB-lite"/>
    </source>
</evidence>
<evidence type="ECO:0000256" key="2">
    <source>
        <dbReference type="ARBA" id="ARBA00022692"/>
    </source>
</evidence>
<evidence type="ECO:0000259" key="7">
    <source>
        <dbReference type="PROSITE" id="PS50261"/>
    </source>
</evidence>
<feature type="compositionally biased region" description="Polar residues" evidence="5">
    <location>
        <begin position="456"/>
        <end position="468"/>
    </location>
</feature>
<evidence type="ECO:0000256" key="6">
    <source>
        <dbReference type="SAM" id="Phobius"/>
    </source>
</evidence>